<reference evidence="2" key="1">
    <citation type="submission" date="2023-06" db="EMBL/GenBank/DDBJ databases">
        <title>Egi l300058.</title>
        <authorList>
            <person name="Gao L."/>
            <person name="Fang B.-Z."/>
            <person name="Li W.-J."/>
        </authorList>
    </citation>
    <scope>NUCLEOTIDE SEQUENCE</scope>
    <source>
        <strain evidence="2">EGI L300058</strain>
    </source>
</reference>
<keyword evidence="3" id="KW-1185">Reference proteome</keyword>
<feature type="region of interest" description="Disordered" evidence="1">
    <location>
        <begin position="135"/>
        <end position="169"/>
    </location>
</feature>
<evidence type="ECO:0000313" key="2">
    <source>
        <dbReference type="EMBL" id="MDN4479699.1"/>
    </source>
</evidence>
<dbReference type="EMBL" id="JAUHQA010000001">
    <property type="protein sequence ID" value="MDN4479699.1"/>
    <property type="molecule type" value="Genomic_DNA"/>
</dbReference>
<organism evidence="2 3">
    <name type="scientific">Demequina muriae</name>
    <dbReference type="NCBI Taxonomy" id="3051664"/>
    <lineage>
        <taxon>Bacteria</taxon>
        <taxon>Bacillati</taxon>
        <taxon>Actinomycetota</taxon>
        <taxon>Actinomycetes</taxon>
        <taxon>Micrococcales</taxon>
        <taxon>Demequinaceae</taxon>
        <taxon>Demequina</taxon>
    </lineage>
</organism>
<gene>
    <name evidence="2" type="ORF">QQX02_02000</name>
</gene>
<sequence>MLLEVIADVCTACAPSSPSIVPTIAGDVGSPTTGPPPGNSDRSDAPSDDSPRPTEDTPGDDKPSWWDRFFDSGKDDGSHDVTVDVIKTVGQDVATEIALDIAGKALPAAAGTVGALGTVASGSQTMAEGITIINENQGRGMGGSSKSGKAAWDAIAQEQNYGPRGRRGD</sequence>
<dbReference type="Proteomes" id="UP001172708">
    <property type="component" value="Unassembled WGS sequence"/>
</dbReference>
<evidence type="ECO:0000313" key="3">
    <source>
        <dbReference type="Proteomes" id="UP001172708"/>
    </source>
</evidence>
<protein>
    <submittedName>
        <fullName evidence="2">Uncharacterized protein</fullName>
    </submittedName>
</protein>
<dbReference type="RefSeq" id="WP_301140888.1">
    <property type="nucleotide sequence ID" value="NZ_JAUHQA010000001.1"/>
</dbReference>
<evidence type="ECO:0000256" key="1">
    <source>
        <dbReference type="SAM" id="MobiDB-lite"/>
    </source>
</evidence>
<comment type="caution">
    <text evidence="2">The sequence shown here is derived from an EMBL/GenBank/DDBJ whole genome shotgun (WGS) entry which is preliminary data.</text>
</comment>
<proteinExistence type="predicted"/>
<name>A0ABT8GE58_9MICO</name>
<feature type="region of interest" description="Disordered" evidence="1">
    <location>
        <begin position="16"/>
        <end position="79"/>
    </location>
</feature>
<accession>A0ABT8GE58</accession>
<feature type="compositionally biased region" description="Basic and acidic residues" evidence="1">
    <location>
        <begin position="41"/>
        <end position="79"/>
    </location>
</feature>